<dbReference type="RefSeq" id="XP_002673619.1">
    <property type="nucleotide sequence ID" value="XM_002673573.1"/>
</dbReference>
<protein>
    <submittedName>
        <fullName evidence="2">Predicted protein</fullName>
    </submittedName>
</protein>
<evidence type="ECO:0000256" key="1">
    <source>
        <dbReference type="SAM" id="MobiDB-lite"/>
    </source>
</evidence>
<keyword evidence="3" id="KW-1185">Reference proteome</keyword>
<evidence type="ECO:0000313" key="2">
    <source>
        <dbReference type="EMBL" id="EFC40875.1"/>
    </source>
</evidence>
<proteinExistence type="predicted"/>
<dbReference type="Proteomes" id="UP000006671">
    <property type="component" value="Unassembled WGS sequence"/>
</dbReference>
<dbReference type="GeneID" id="8855596"/>
<dbReference type="OrthoDB" id="15421at2759"/>
<evidence type="ECO:0000313" key="3">
    <source>
        <dbReference type="Proteomes" id="UP000006671"/>
    </source>
</evidence>
<gene>
    <name evidence="2" type="ORF">NAEGRDRAFT_71236</name>
</gene>
<reference evidence="2 3" key="1">
    <citation type="journal article" date="2010" name="Cell">
        <title>The genome of Naegleria gruberi illuminates early eukaryotic versatility.</title>
        <authorList>
            <person name="Fritz-Laylin L.K."/>
            <person name="Prochnik S.E."/>
            <person name="Ginger M.L."/>
            <person name="Dacks J.B."/>
            <person name="Carpenter M.L."/>
            <person name="Field M.C."/>
            <person name="Kuo A."/>
            <person name="Paredez A."/>
            <person name="Chapman J."/>
            <person name="Pham J."/>
            <person name="Shu S."/>
            <person name="Neupane R."/>
            <person name="Cipriano M."/>
            <person name="Mancuso J."/>
            <person name="Tu H."/>
            <person name="Salamov A."/>
            <person name="Lindquist E."/>
            <person name="Shapiro H."/>
            <person name="Lucas S."/>
            <person name="Grigoriev I.V."/>
            <person name="Cande W.Z."/>
            <person name="Fulton C."/>
            <person name="Rokhsar D.S."/>
            <person name="Dawson S.C."/>
        </authorList>
    </citation>
    <scope>NUCLEOTIDE SEQUENCE [LARGE SCALE GENOMIC DNA]</scope>
    <source>
        <strain evidence="2 3">NEG-M</strain>
    </source>
</reference>
<dbReference type="AlphaFoldDB" id="D2VQI4"/>
<sequence length="949" mass="106770">MCYSASEKFVPSLDFPELHTCFKLYFRKIALSAIAEASSHYRLAKKYWSSSNTYRPKKYIVHTFRDLLFAIQIVKFRRIVDFSQSNDLYYEIMGKEETDWNYFDSIYYARYQKMKEELNELVMLPPIVKEIEKLPNSIHVYVTRMNNDFQSISDELESYFSLDITHKNENNVEYLYFRGTDETPLYSDFTLKLFNGCILGKFNNVTELICLPHKKAIPVGNRYQPKVLDIKNGCTIWNIEASANIENLMVHIYYDIFTHNWKMLHNEKPSCEIIWKKFKELGYETPNNVDFTYTFEVILERKTFIIQQINLFSIQDTKKEVMVDFSEELYSTKRLKHNGLTSLTHITNYAKQINPLETKEILIIEKSCILSYILPQFNILSNSSENAAERVTIELLRTSLNNPQLIEMARDYVTLRFNSSTIFDSVHKKISLLVDKISFVINNACAAPYPCATVYRPFSADSLWNSRPVNPVLAENVTIPESEVKYYPAIGEGSFSTGVYIASASDPSVTVYGPSDSVGINLSEAFAKVPSLVIPRWPGNTIPASGGDGHCEIYDPIDNRIHSFWQLKKVNGTWRATLYGWSALDGPGWSTPATFYSGARAVGIASSAGLIRTHEVNDGDTMYRHALTMSMTNNGLDNNPTYVFPATAADSDAATTNYGNIPEGSRLFLPSSFNVSKLISTPKLKKIAETLKTYGAYVTDRNYGTPYFIYVEMGSNYTLHPGGWNNVAASELQVIRAALRPMVSCSGWLNGNDQQVTFTQNQNVLSMRGPWGLESGPSGGSYDTWKQAVVFANRTSRTTFRTYSANGFAKVSWGSPTSGVLYNVTAKTTGGGQFRLLLNMQCQNKSNIDTGALSNGQSYLFTWPSSYCSSSIFAYSGVNQESSVSVTMLRYEAPQPQDTSSKGGSTNPSSSSTIVPTPSKSSRNVNSSVRVEYSLVLGIFFVILSLLQF</sequence>
<feature type="compositionally biased region" description="Low complexity" evidence="1">
    <location>
        <begin position="899"/>
        <end position="924"/>
    </location>
</feature>
<name>D2VQI4_NAEGR</name>
<dbReference type="InParanoid" id="D2VQI4"/>
<dbReference type="KEGG" id="ngr:NAEGRDRAFT_71236"/>
<dbReference type="VEuPathDB" id="AmoebaDB:NAEGRDRAFT_71236"/>
<dbReference type="EMBL" id="GG738889">
    <property type="protein sequence ID" value="EFC40875.1"/>
    <property type="molecule type" value="Genomic_DNA"/>
</dbReference>
<accession>D2VQI4</accession>
<feature type="region of interest" description="Disordered" evidence="1">
    <location>
        <begin position="894"/>
        <end position="924"/>
    </location>
</feature>
<organism evidence="3">
    <name type="scientific">Naegleria gruberi</name>
    <name type="common">Amoeba</name>
    <dbReference type="NCBI Taxonomy" id="5762"/>
    <lineage>
        <taxon>Eukaryota</taxon>
        <taxon>Discoba</taxon>
        <taxon>Heterolobosea</taxon>
        <taxon>Tetramitia</taxon>
        <taxon>Eutetramitia</taxon>
        <taxon>Vahlkampfiidae</taxon>
        <taxon>Naegleria</taxon>
    </lineage>
</organism>